<dbReference type="InterPro" id="IPR009875">
    <property type="entry name" value="PilZ_domain"/>
</dbReference>
<keyword evidence="4" id="KW-1185">Reference proteome</keyword>
<proteinExistence type="predicted"/>
<feature type="domain" description="PilZ" evidence="2">
    <location>
        <begin position="6"/>
        <end position="89"/>
    </location>
</feature>
<dbReference type="Pfam" id="PF07238">
    <property type="entry name" value="PilZ"/>
    <property type="match status" value="1"/>
</dbReference>
<evidence type="ECO:0000259" key="2">
    <source>
        <dbReference type="Pfam" id="PF07238"/>
    </source>
</evidence>
<dbReference type="EMBL" id="RAHJ01000022">
    <property type="protein sequence ID" value="RJX65690.1"/>
    <property type="molecule type" value="Genomic_DNA"/>
</dbReference>
<dbReference type="Proteomes" id="UP000284322">
    <property type="component" value="Unassembled WGS sequence"/>
</dbReference>
<accession>A0A419QYC2</accession>
<name>A0A419QYC2_9SPHN</name>
<dbReference type="AlphaFoldDB" id="A0A419QYC2"/>
<comment type="caution">
    <text evidence="3">The sequence shown here is derived from an EMBL/GenBank/DDBJ whole genome shotgun (WGS) entry which is preliminary data.</text>
</comment>
<protein>
    <submittedName>
        <fullName evidence="3">PilZ domain-containing protein</fullName>
    </submittedName>
</protein>
<dbReference type="RefSeq" id="WP_120112664.1">
    <property type="nucleotide sequence ID" value="NZ_RAHJ01000022.1"/>
</dbReference>
<sequence length="122" mass="13297">MAGVETRNAERESLFLMADVRLEGAAQTERIKVRNLSSGGMMGEGDIAVSRGSRIVVALRNVGEIDGSVAWVQGNRFGVSFASEIDPKAPRTSVTKSNADLTSPRYTRPPMTYEDPARLRKL</sequence>
<dbReference type="SUPFAM" id="SSF141371">
    <property type="entry name" value="PilZ domain-like"/>
    <property type="match status" value="1"/>
</dbReference>
<gene>
    <name evidence="3" type="ORF">D6858_15480</name>
</gene>
<evidence type="ECO:0000313" key="3">
    <source>
        <dbReference type="EMBL" id="RJX65690.1"/>
    </source>
</evidence>
<organism evidence="3 4">
    <name type="scientific">Tsuneonella suprasediminis</name>
    <dbReference type="NCBI Taxonomy" id="2306996"/>
    <lineage>
        <taxon>Bacteria</taxon>
        <taxon>Pseudomonadati</taxon>
        <taxon>Pseudomonadota</taxon>
        <taxon>Alphaproteobacteria</taxon>
        <taxon>Sphingomonadales</taxon>
        <taxon>Erythrobacteraceae</taxon>
        <taxon>Tsuneonella</taxon>
    </lineage>
</organism>
<evidence type="ECO:0000313" key="4">
    <source>
        <dbReference type="Proteomes" id="UP000284322"/>
    </source>
</evidence>
<reference evidence="3 4" key="1">
    <citation type="submission" date="2018-09" db="EMBL/GenBank/DDBJ databases">
        <title>Altererythrobacter sp.Ery1 and Ery12, the genome sequencing of novel strains in genus Alterythrobacter.</title>
        <authorList>
            <person name="Cheng H."/>
            <person name="Wu Y.-H."/>
            <person name="Fang C."/>
            <person name="Xu X.-W."/>
        </authorList>
    </citation>
    <scope>NUCLEOTIDE SEQUENCE [LARGE SCALE GENOMIC DNA]</scope>
    <source>
        <strain evidence="3 4">Ery12</strain>
    </source>
</reference>
<feature type="compositionally biased region" description="Polar residues" evidence="1">
    <location>
        <begin position="92"/>
        <end position="105"/>
    </location>
</feature>
<dbReference type="OrthoDB" id="7391081at2"/>
<evidence type="ECO:0000256" key="1">
    <source>
        <dbReference type="SAM" id="MobiDB-lite"/>
    </source>
</evidence>
<feature type="region of interest" description="Disordered" evidence="1">
    <location>
        <begin position="88"/>
        <end position="122"/>
    </location>
</feature>
<dbReference type="GO" id="GO:0035438">
    <property type="term" value="F:cyclic-di-GMP binding"/>
    <property type="evidence" value="ECO:0007669"/>
    <property type="project" value="InterPro"/>
</dbReference>